<organism evidence="1 2">
    <name type="scientific">Pangasianodon gigas</name>
    <name type="common">Mekong giant catfish</name>
    <name type="synonym">Pangasius gigas</name>
    <dbReference type="NCBI Taxonomy" id="30993"/>
    <lineage>
        <taxon>Eukaryota</taxon>
        <taxon>Metazoa</taxon>
        <taxon>Chordata</taxon>
        <taxon>Craniata</taxon>
        <taxon>Vertebrata</taxon>
        <taxon>Euteleostomi</taxon>
        <taxon>Actinopterygii</taxon>
        <taxon>Neopterygii</taxon>
        <taxon>Teleostei</taxon>
        <taxon>Ostariophysi</taxon>
        <taxon>Siluriformes</taxon>
        <taxon>Pangasiidae</taxon>
        <taxon>Pangasianodon</taxon>
    </lineage>
</organism>
<keyword evidence="2" id="KW-1185">Reference proteome</keyword>
<name>A0ACC5WTP2_PANGG</name>
<gene>
    <name evidence="1" type="ORF">PGIGA_G00012770</name>
</gene>
<dbReference type="EMBL" id="CM040463">
    <property type="protein sequence ID" value="MCI4382246.1"/>
    <property type="molecule type" value="Genomic_DNA"/>
</dbReference>
<accession>A0ACC5WTP2</accession>
<dbReference type="Proteomes" id="UP000829447">
    <property type="component" value="Linkage Group LG10"/>
</dbReference>
<comment type="caution">
    <text evidence="1">The sequence shown here is derived from an EMBL/GenBank/DDBJ whole genome shotgun (WGS) entry which is preliminary data.</text>
</comment>
<proteinExistence type="predicted"/>
<sequence>MFGSDAKEMAPHASFCAPLVFQSALIKDLQQKRNCTCSERRTHPETRKRRQEGAGPEDIHGQPPLKKGSLKDTTTSDDPMEEEEDEEAPTAEVKESPDVFSVCDNNSSMTEVKGQVDRLQTELRQKDERVADLERERQTLEFCIQELKSKLEEEKRSRAGFLQETEQKIEEEQQRKFHSIITRMNEMEEKLGTAEKNCAALRTSKMEQHGPEIEHKNTVIKNLEQEVTRLKQEAQNVGDVKATCDEVSRLQKENESKAERVKILEQQLTENKNIHENLQRVNFDLQAEVTNLKGVIKGLEEKAALLVKENALKQKEKTETELSDREAQLAKREAELAAKEAGLAAKEAELAAVQEEAQEARKREVERRRELLAVAEEAIAQKDAELQKREVEITRLKEEMKCSSEKLSSLFLDMQRREDESSDLREKLADSKKQIQQVQREICSMRDVEKSLKQKLSDVEKTKSQLQNELSSRDRTIQQLRSSRSSDSKTEDHVHLYKKALKDLQEREGVIEEMRLVLSEQEETQTQMDLELENRETQIHQLTQELENLKELLLKQRNSKQLHHHEPAHSDDITRAKEEAAQAQDNLKMVSEKHQAERRKWTEEKLVLIAQAKDAEERRNQDMRRYAEDRERHARQHTEMESLKARLAEREQEMDEWRKERDTLVSALEVQLKKLVSTIAEKDEQIRELKRTDTLQPPEVTTAHFNI</sequence>
<reference evidence="1 2" key="1">
    <citation type="journal article" date="2022" name="bioRxiv">
        <title>An ancient truncated duplication of the anti-Mullerian hormone receptor type 2 gene is a potential conserved master sex determinant in the Pangasiidae catfish family.</title>
        <authorList>
            <person name="Wen M."/>
            <person name="Pan Q."/>
            <person name="Jouanno E."/>
            <person name="Montfort J."/>
            <person name="Zahm M."/>
            <person name="Cabau C."/>
            <person name="Klopp C."/>
            <person name="Iampietro C."/>
            <person name="Roques C."/>
            <person name="Bouchez O."/>
            <person name="Castinel A."/>
            <person name="Donnadieu C."/>
            <person name="Parrinello H."/>
            <person name="Poncet C."/>
            <person name="Belmonte E."/>
            <person name="Gautier V."/>
            <person name="Avarre J.-C."/>
            <person name="Dugue R."/>
            <person name="Gustiano R."/>
            <person name="Ha T.T.T."/>
            <person name="Campet M."/>
            <person name="Sriphairoj K."/>
            <person name="Ribolli J."/>
            <person name="de Almeida F.L."/>
            <person name="Desvignes T."/>
            <person name="Postlethwait J.H."/>
            <person name="Bucao C.F."/>
            <person name="Robinson-Rechavi M."/>
            <person name="Bobe J."/>
            <person name="Herpin A."/>
            <person name="Guiguen Y."/>
        </authorList>
    </citation>
    <scope>NUCLEOTIDE SEQUENCE [LARGE SCALE GENOMIC DNA]</scope>
    <source>
        <strain evidence="1">YG-Dec2019</strain>
    </source>
</reference>
<evidence type="ECO:0000313" key="1">
    <source>
        <dbReference type="EMBL" id="MCI4382246.1"/>
    </source>
</evidence>
<protein>
    <submittedName>
        <fullName evidence="1">Uncharacterized protein</fullName>
    </submittedName>
</protein>
<evidence type="ECO:0000313" key="2">
    <source>
        <dbReference type="Proteomes" id="UP000829447"/>
    </source>
</evidence>